<comment type="caution">
    <text evidence="4">The sequence shown here is derived from an EMBL/GenBank/DDBJ whole genome shotgun (WGS) entry which is preliminary data.</text>
</comment>
<keyword evidence="1" id="KW-0862">Zinc</keyword>
<organism evidence="4 5">
    <name type="scientific">Henosepilachna vigintioctopunctata</name>
    <dbReference type="NCBI Taxonomy" id="420089"/>
    <lineage>
        <taxon>Eukaryota</taxon>
        <taxon>Metazoa</taxon>
        <taxon>Ecdysozoa</taxon>
        <taxon>Arthropoda</taxon>
        <taxon>Hexapoda</taxon>
        <taxon>Insecta</taxon>
        <taxon>Pterygota</taxon>
        <taxon>Neoptera</taxon>
        <taxon>Endopterygota</taxon>
        <taxon>Coleoptera</taxon>
        <taxon>Polyphaga</taxon>
        <taxon>Cucujiformia</taxon>
        <taxon>Coccinelloidea</taxon>
        <taxon>Coccinellidae</taxon>
        <taxon>Epilachninae</taxon>
        <taxon>Epilachnini</taxon>
        <taxon>Henosepilachna</taxon>
    </lineage>
</organism>
<feature type="region of interest" description="Disordered" evidence="2">
    <location>
        <begin position="81"/>
        <end position="130"/>
    </location>
</feature>
<evidence type="ECO:0000313" key="4">
    <source>
        <dbReference type="EMBL" id="KAK9885542.1"/>
    </source>
</evidence>
<dbReference type="GO" id="GO:0003676">
    <property type="term" value="F:nucleic acid binding"/>
    <property type="evidence" value="ECO:0007669"/>
    <property type="project" value="InterPro"/>
</dbReference>
<evidence type="ECO:0000256" key="2">
    <source>
        <dbReference type="SAM" id="MobiDB-lite"/>
    </source>
</evidence>
<proteinExistence type="predicted"/>
<dbReference type="InterPro" id="IPR001878">
    <property type="entry name" value="Znf_CCHC"/>
</dbReference>
<evidence type="ECO:0000256" key="1">
    <source>
        <dbReference type="PROSITE-ProRule" id="PRU00047"/>
    </source>
</evidence>
<name>A0AAW1UZW4_9CUCU</name>
<dbReference type="InterPro" id="IPR036875">
    <property type="entry name" value="Znf_CCHC_sf"/>
</dbReference>
<sequence length="130" mass="14895">MSEDPSLSLASDWDVSGSEDDIEDLPSEHKNVSSAQRQMNTVEYISVGPNTCWNCGKNDHQRNGCREMMIIFCSRCGRRGVQSRHCSCPNQRRRKRRKRPRCSKQQVKLQHGKRVEQSAVQSIEQGVDTM</sequence>
<gene>
    <name evidence="4" type="ORF">WA026_012293</name>
</gene>
<evidence type="ECO:0000313" key="5">
    <source>
        <dbReference type="Proteomes" id="UP001431783"/>
    </source>
</evidence>
<keyword evidence="1" id="KW-0479">Metal-binding</keyword>
<keyword evidence="1" id="KW-0863">Zinc-finger</keyword>
<protein>
    <recommendedName>
        <fullName evidence="3">CCHC-type domain-containing protein</fullName>
    </recommendedName>
</protein>
<reference evidence="4 5" key="1">
    <citation type="submission" date="2023-03" db="EMBL/GenBank/DDBJ databases">
        <title>Genome insight into feeding habits of ladybird beetles.</title>
        <authorList>
            <person name="Li H.-S."/>
            <person name="Huang Y.-H."/>
            <person name="Pang H."/>
        </authorList>
    </citation>
    <scope>NUCLEOTIDE SEQUENCE [LARGE SCALE GENOMIC DNA]</scope>
    <source>
        <strain evidence="4">SYSU_2023b</strain>
        <tissue evidence="4">Whole body</tissue>
    </source>
</reference>
<keyword evidence="5" id="KW-1185">Reference proteome</keyword>
<accession>A0AAW1UZW4</accession>
<dbReference type="AlphaFoldDB" id="A0AAW1UZW4"/>
<dbReference type="Proteomes" id="UP001431783">
    <property type="component" value="Unassembled WGS sequence"/>
</dbReference>
<dbReference type="PROSITE" id="PS50158">
    <property type="entry name" value="ZF_CCHC"/>
    <property type="match status" value="1"/>
</dbReference>
<evidence type="ECO:0000259" key="3">
    <source>
        <dbReference type="PROSITE" id="PS50158"/>
    </source>
</evidence>
<feature type="compositionally biased region" description="Basic residues" evidence="2">
    <location>
        <begin position="91"/>
        <end position="102"/>
    </location>
</feature>
<feature type="region of interest" description="Disordered" evidence="2">
    <location>
        <begin position="1"/>
        <end position="37"/>
    </location>
</feature>
<dbReference type="EMBL" id="JARQZJ010000096">
    <property type="protein sequence ID" value="KAK9885542.1"/>
    <property type="molecule type" value="Genomic_DNA"/>
</dbReference>
<dbReference type="SUPFAM" id="SSF57756">
    <property type="entry name" value="Retrovirus zinc finger-like domains"/>
    <property type="match status" value="1"/>
</dbReference>
<dbReference type="GO" id="GO:0008270">
    <property type="term" value="F:zinc ion binding"/>
    <property type="evidence" value="ECO:0007669"/>
    <property type="project" value="UniProtKB-KW"/>
</dbReference>
<feature type="domain" description="CCHC-type" evidence="3">
    <location>
        <begin position="52"/>
        <end position="67"/>
    </location>
</feature>